<dbReference type="Pfam" id="PF07729">
    <property type="entry name" value="FCD"/>
    <property type="match status" value="1"/>
</dbReference>
<dbReference type="Pfam" id="PF00392">
    <property type="entry name" value="GntR"/>
    <property type="match status" value="1"/>
</dbReference>
<keyword evidence="7" id="KW-1185">Reference proteome</keyword>
<feature type="region of interest" description="Disordered" evidence="4">
    <location>
        <begin position="225"/>
        <end position="245"/>
    </location>
</feature>
<evidence type="ECO:0000256" key="1">
    <source>
        <dbReference type="ARBA" id="ARBA00023015"/>
    </source>
</evidence>
<dbReference type="SUPFAM" id="SSF46785">
    <property type="entry name" value="Winged helix' DNA-binding domain"/>
    <property type="match status" value="1"/>
</dbReference>
<protein>
    <submittedName>
        <fullName evidence="6">FadR/GntR family transcriptional regulator</fullName>
    </submittedName>
</protein>
<keyword evidence="3" id="KW-0804">Transcription</keyword>
<keyword evidence="2" id="KW-0238">DNA-binding</keyword>
<evidence type="ECO:0000313" key="6">
    <source>
        <dbReference type="EMBL" id="MEJ8810568.1"/>
    </source>
</evidence>
<gene>
    <name evidence="6" type="ORF">WKW77_05775</name>
</gene>
<sequence length="245" mass="26407">MHPTEQRRARSLSADVVDELSKRMRIGPLRAGDKLPTEAAIMQEFGVSRTVVREALSKLQAAGMVRPQRGVGTFVVGASRAKPFHVDSSPDDSLAQAIALIELRIGLETEAAALAAQRRSASDLAAIKSALDAISAAMDQDMDTALPDYQFHLEIARASHSPHFAAVLEALGPTCVPTAFLKTAGWNEDGEGEALGDRVRDEHLRIYNAIAQQDVETARAAMRGHLVNGRERRRASQGPEAPARS</sequence>
<dbReference type="PANTHER" id="PTHR43537">
    <property type="entry name" value="TRANSCRIPTIONAL REGULATOR, GNTR FAMILY"/>
    <property type="match status" value="1"/>
</dbReference>
<dbReference type="SUPFAM" id="SSF48008">
    <property type="entry name" value="GntR ligand-binding domain-like"/>
    <property type="match status" value="1"/>
</dbReference>
<evidence type="ECO:0000256" key="3">
    <source>
        <dbReference type="ARBA" id="ARBA00023163"/>
    </source>
</evidence>
<dbReference type="InterPro" id="IPR036388">
    <property type="entry name" value="WH-like_DNA-bd_sf"/>
</dbReference>
<feature type="domain" description="HTH gntR-type" evidence="5">
    <location>
        <begin position="10"/>
        <end position="78"/>
    </location>
</feature>
<comment type="caution">
    <text evidence="6">The sequence shown here is derived from an EMBL/GenBank/DDBJ whole genome shotgun (WGS) entry which is preliminary data.</text>
</comment>
<evidence type="ECO:0000256" key="4">
    <source>
        <dbReference type="SAM" id="MobiDB-lite"/>
    </source>
</evidence>
<dbReference type="InterPro" id="IPR036390">
    <property type="entry name" value="WH_DNA-bd_sf"/>
</dbReference>
<dbReference type="PANTHER" id="PTHR43537:SF5">
    <property type="entry name" value="UXU OPERON TRANSCRIPTIONAL REGULATOR"/>
    <property type="match status" value="1"/>
</dbReference>
<dbReference type="RefSeq" id="WP_340355885.1">
    <property type="nucleotide sequence ID" value="NZ_JBBKZU010000002.1"/>
</dbReference>
<evidence type="ECO:0000259" key="5">
    <source>
        <dbReference type="PROSITE" id="PS50949"/>
    </source>
</evidence>
<dbReference type="Proteomes" id="UP001365846">
    <property type="component" value="Unassembled WGS sequence"/>
</dbReference>
<dbReference type="CDD" id="cd07377">
    <property type="entry name" value="WHTH_GntR"/>
    <property type="match status" value="1"/>
</dbReference>
<dbReference type="EMBL" id="JBBKZU010000002">
    <property type="protein sequence ID" value="MEJ8810568.1"/>
    <property type="molecule type" value="Genomic_DNA"/>
</dbReference>
<dbReference type="InterPro" id="IPR000524">
    <property type="entry name" value="Tscrpt_reg_HTH_GntR"/>
</dbReference>
<dbReference type="SMART" id="SM00345">
    <property type="entry name" value="HTH_GNTR"/>
    <property type="match status" value="1"/>
</dbReference>
<name>A0ABU8VAJ6_9BURK</name>
<dbReference type="SMART" id="SM00895">
    <property type="entry name" value="FCD"/>
    <property type="match status" value="1"/>
</dbReference>
<dbReference type="InterPro" id="IPR011711">
    <property type="entry name" value="GntR_C"/>
</dbReference>
<dbReference type="PRINTS" id="PR00035">
    <property type="entry name" value="HTHGNTR"/>
</dbReference>
<keyword evidence="1" id="KW-0805">Transcription regulation</keyword>
<evidence type="ECO:0000313" key="7">
    <source>
        <dbReference type="Proteomes" id="UP001365846"/>
    </source>
</evidence>
<proteinExistence type="predicted"/>
<organism evidence="6 7">
    <name type="scientific">Variovorax ureilyticus</name>
    <dbReference type="NCBI Taxonomy" id="1836198"/>
    <lineage>
        <taxon>Bacteria</taxon>
        <taxon>Pseudomonadati</taxon>
        <taxon>Pseudomonadota</taxon>
        <taxon>Betaproteobacteria</taxon>
        <taxon>Burkholderiales</taxon>
        <taxon>Comamonadaceae</taxon>
        <taxon>Variovorax</taxon>
    </lineage>
</organism>
<accession>A0ABU8VAJ6</accession>
<dbReference type="PROSITE" id="PS50949">
    <property type="entry name" value="HTH_GNTR"/>
    <property type="match status" value="1"/>
</dbReference>
<dbReference type="Gene3D" id="1.10.10.10">
    <property type="entry name" value="Winged helix-like DNA-binding domain superfamily/Winged helix DNA-binding domain"/>
    <property type="match status" value="1"/>
</dbReference>
<dbReference type="InterPro" id="IPR008920">
    <property type="entry name" value="TF_FadR/GntR_C"/>
</dbReference>
<reference evidence="6 7" key="1">
    <citation type="submission" date="2024-03" db="EMBL/GenBank/DDBJ databases">
        <title>Novel species of the genus Variovorax.</title>
        <authorList>
            <person name="Liu Q."/>
            <person name="Xin Y.-H."/>
        </authorList>
    </citation>
    <scope>NUCLEOTIDE SEQUENCE [LARGE SCALE GENOMIC DNA]</scope>
    <source>
        <strain evidence="6 7">KACC 18899</strain>
    </source>
</reference>
<evidence type="ECO:0000256" key="2">
    <source>
        <dbReference type="ARBA" id="ARBA00023125"/>
    </source>
</evidence>
<dbReference type="Gene3D" id="1.20.120.530">
    <property type="entry name" value="GntR ligand-binding domain-like"/>
    <property type="match status" value="1"/>
</dbReference>